<evidence type="ECO:0000313" key="2">
    <source>
        <dbReference type="EMBL" id="RIH65033.1"/>
    </source>
</evidence>
<protein>
    <submittedName>
        <fullName evidence="2">Pyrrolo-quinoline quinone</fullName>
    </submittedName>
</protein>
<feature type="domain" description="Pyrrolo-quinoline quinone repeat" evidence="1">
    <location>
        <begin position="66"/>
        <end position="153"/>
    </location>
</feature>
<dbReference type="InterPro" id="IPR002372">
    <property type="entry name" value="PQQ_rpt_dom"/>
</dbReference>
<organism evidence="2 3">
    <name type="scientific">Mariniphaga sediminis</name>
    <dbReference type="NCBI Taxonomy" id="1628158"/>
    <lineage>
        <taxon>Bacteria</taxon>
        <taxon>Pseudomonadati</taxon>
        <taxon>Bacteroidota</taxon>
        <taxon>Bacteroidia</taxon>
        <taxon>Marinilabiliales</taxon>
        <taxon>Prolixibacteraceae</taxon>
        <taxon>Mariniphaga</taxon>
    </lineage>
</organism>
<evidence type="ECO:0000259" key="1">
    <source>
        <dbReference type="Pfam" id="PF13360"/>
    </source>
</evidence>
<sequence>MQRETGTPEGFNNPMKMIRLNTLFTFLFLLLAHHTFAQSSSSWAIFRGNQQLNGISGAKIPDHPKLLWTFQTGDNIKSAPVIDQGKVVIGSTDGLIYCLSLEGKLLWKFETGNAIEAPALIHKNTVYAGNLDGSLFALDLNSGEKKWEYKTDNQIIGSANWWEDGGTTYIFVGSYDYYLHCVDANTGTAKWKYESDNFINGAAACQNGKIFFGGCDGFLHVVDVQTGKADKKIDVATYVPGSPAVESGKAYLGDYDGRFFEVDIAEGKTTWVWEDTETNLPFLASPAISGDRIFIANHNKLLYCFNKNNGEKLWEYNTGSRVEASPVVTKDKVIVPNMRGDLVLVGLFDGKVVWTYEIGSQIISNPAVAGDRIYVGAYDGLVYCFGN</sequence>
<dbReference type="EMBL" id="QWET01000007">
    <property type="protein sequence ID" value="RIH65033.1"/>
    <property type="molecule type" value="Genomic_DNA"/>
</dbReference>
<reference evidence="2 3" key="1">
    <citation type="journal article" date="2015" name="Int. J. Syst. Evol. Microbiol.">
        <title>Mariniphaga sediminis sp. nov., isolated from coastal sediment.</title>
        <authorList>
            <person name="Wang F.Q."/>
            <person name="Shen Q.Y."/>
            <person name="Chen G.J."/>
            <person name="Du Z.J."/>
        </authorList>
    </citation>
    <scope>NUCLEOTIDE SEQUENCE [LARGE SCALE GENOMIC DNA]</scope>
    <source>
        <strain evidence="2 3">SY21</strain>
    </source>
</reference>
<comment type="caution">
    <text evidence="2">The sequence shown here is derived from an EMBL/GenBank/DDBJ whole genome shotgun (WGS) entry which is preliminary data.</text>
</comment>
<dbReference type="InterPro" id="IPR015943">
    <property type="entry name" value="WD40/YVTN_repeat-like_dom_sf"/>
</dbReference>
<feature type="domain" description="Pyrrolo-quinoline quinone repeat" evidence="1">
    <location>
        <begin position="179"/>
        <end position="318"/>
    </location>
</feature>
<dbReference type="Proteomes" id="UP000266441">
    <property type="component" value="Unassembled WGS sequence"/>
</dbReference>
<evidence type="ECO:0000313" key="3">
    <source>
        <dbReference type="Proteomes" id="UP000266441"/>
    </source>
</evidence>
<gene>
    <name evidence="2" type="ORF">D1164_10615</name>
</gene>
<dbReference type="RefSeq" id="WP_119349958.1">
    <property type="nucleotide sequence ID" value="NZ_QWET01000007.1"/>
</dbReference>
<dbReference type="OrthoDB" id="1776264at2"/>
<name>A0A399D0T3_9BACT</name>
<proteinExistence type="predicted"/>
<dbReference type="InterPro" id="IPR011047">
    <property type="entry name" value="Quinoprotein_ADH-like_sf"/>
</dbReference>
<accession>A0A399D0T3</accession>
<dbReference type="Gene3D" id="2.130.10.10">
    <property type="entry name" value="YVTN repeat-like/Quinoprotein amine dehydrogenase"/>
    <property type="match status" value="2"/>
</dbReference>
<dbReference type="PANTHER" id="PTHR34512:SF30">
    <property type="entry name" value="OUTER MEMBRANE PROTEIN ASSEMBLY FACTOR BAMB"/>
    <property type="match status" value="1"/>
</dbReference>
<dbReference type="SMART" id="SM00564">
    <property type="entry name" value="PQQ"/>
    <property type="match status" value="7"/>
</dbReference>
<dbReference type="SUPFAM" id="SSF50998">
    <property type="entry name" value="Quinoprotein alcohol dehydrogenase-like"/>
    <property type="match status" value="2"/>
</dbReference>
<dbReference type="PANTHER" id="PTHR34512">
    <property type="entry name" value="CELL SURFACE PROTEIN"/>
    <property type="match status" value="1"/>
</dbReference>
<dbReference type="Pfam" id="PF13360">
    <property type="entry name" value="PQQ_2"/>
    <property type="match status" value="2"/>
</dbReference>
<dbReference type="InterPro" id="IPR018391">
    <property type="entry name" value="PQQ_b-propeller_rpt"/>
</dbReference>
<dbReference type="AlphaFoldDB" id="A0A399D0T3"/>
<keyword evidence="3" id="KW-1185">Reference proteome</keyword>